<name>A0A2T8IBD7_9POAL</name>
<dbReference type="AlphaFoldDB" id="A0A2T8IBD7"/>
<dbReference type="Gramene" id="PVH34970">
    <property type="protein sequence ID" value="PVH34970"/>
    <property type="gene ID" value="PAHAL_7G077200"/>
</dbReference>
<evidence type="ECO:0008006" key="2">
    <source>
        <dbReference type="Google" id="ProtNLM"/>
    </source>
</evidence>
<proteinExistence type="predicted"/>
<gene>
    <name evidence="1" type="ORF">PAHAL_7G077200</name>
</gene>
<protein>
    <recommendedName>
        <fullName evidence="2">Ubiquitin-like protease family profile domain-containing protein</fullName>
    </recommendedName>
</protein>
<evidence type="ECO:0000313" key="1">
    <source>
        <dbReference type="EMBL" id="PVH34970.1"/>
    </source>
</evidence>
<dbReference type="Proteomes" id="UP000243499">
    <property type="component" value="Chromosome 7"/>
</dbReference>
<dbReference type="EMBL" id="CM008052">
    <property type="protein sequence ID" value="PVH34970.1"/>
    <property type="molecule type" value="Genomic_DNA"/>
</dbReference>
<accession>A0A2T8IBD7</accession>
<sequence length="142" mass="17013">MCDLTRYPKFCKSYSNKELGAAIGRGSILNYDHLCCKYFLLPWFTGKNFMLYVLDHVEKKLIMIDLSRVSEWCEDVPYRKYGETITHFYKKYTTAMNVNSPRWDQNIYKWSFTHEKGIVDDEEEGYSTGYLVLQYMSWWKST</sequence>
<reference evidence="1" key="1">
    <citation type="submission" date="2018-04" db="EMBL/GenBank/DDBJ databases">
        <title>WGS assembly of Panicum hallii.</title>
        <authorList>
            <person name="Lovell J."/>
            <person name="Jenkins J."/>
            <person name="Lowry D."/>
            <person name="Mamidi S."/>
            <person name="Sreedasyam A."/>
            <person name="Weng X."/>
            <person name="Barry K."/>
            <person name="Bonette J."/>
            <person name="Campitelli B."/>
            <person name="Daum C."/>
            <person name="Gordon S."/>
            <person name="Gould B."/>
            <person name="Lipzen A."/>
            <person name="Macqueen A."/>
            <person name="Palacio-Mejia J."/>
            <person name="Plott C."/>
            <person name="Shakirov E."/>
            <person name="Shu S."/>
            <person name="Yoshinaga Y."/>
            <person name="Zane M."/>
            <person name="Rokhsar D."/>
            <person name="Grimwood J."/>
            <person name="Schmutz J."/>
            <person name="Juenger T."/>
        </authorList>
    </citation>
    <scope>NUCLEOTIDE SEQUENCE [LARGE SCALE GENOMIC DNA]</scope>
    <source>
        <strain evidence="1">FIL2</strain>
    </source>
</reference>
<organism evidence="1">
    <name type="scientific">Panicum hallii</name>
    <dbReference type="NCBI Taxonomy" id="206008"/>
    <lineage>
        <taxon>Eukaryota</taxon>
        <taxon>Viridiplantae</taxon>
        <taxon>Streptophyta</taxon>
        <taxon>Embryophyta</taxon>
        <taxon>Tracheophyta</taxon>
        <taxon>Spermatophyta</taxon>
        <taxon>Magnoliopsida</taxon>
        <taxon>Liliopsida</taxon>
        <taxon>Poales</taxon>
        <taxon>Poaceae</taxon>
        <taxon>PACMAD clade</taxon>
        <taxon>Panicoideae</taxon>
        <taxon>Panicodae</taxon>
        <taxon>Paniceae</taxon>
        <taxon>Panicinae</taxon>
        <taxon>Panicum</taxon>
        <taxon>Panicum sect. Panicum</taxon>
    </lineage>
</organism>